<dbReference type="GO" id="GO:0035312">
    <property type="term" value="F:5'-3' DNA exonuclease activity"/>
    <property type="evidence" value="ECO:0007669"/>
    <property type="project" value="TreeGrafter"/>
</dbReference>
<evidence type="ECO:0000313" key="1">
    <source>
        <dbReference type="EMBL" id="SHN20924.1"/>
    </source>
</evidence>
<dbReference type="PANTHER" id="PTHR42924">
    <property type="entry name" value="EXONUCLEASE"/>
    <property type="match status" value="1"/>
</dbReference>
<reference evidence="1 2" key="1">
    <citation type="submission" date="2016-11" db="EMBL/GenBank/DDBJ databases">
        <authorList>
            <person name="Jaros S."/>
            <person name="Januszkiewicz K."/>
            <person name="Wedrychowicz H."/>
        </authorList>
    </citation>
    <scope>NUCLEOTIDE SEQUENCE [LARGE SCALE GENOMIC DNA]</scope>
    <source>
        <strain evidence="1 2">CGMCC 1.6102</strain>
    </source>
</reference>
<dbReference type="GO" id="GO:0004534">
    <property type="term" value="F:5'-3' RNA exonuclease activity"/>
    <property type="evidence" value="ECO:0007669"/>
    <property type="project" value="TreeGrafter"/>
</dbReference>
<dbReference type="AlphaFoldDB" id="A0A1M7PU10"/>
<dbReference type="EMBL" id="FRCY01000010">
    <property type="protein sequence ID" value="SHN20924.1"/>
    <property type="molecule type" value="Genomic_DNA"/>
</dbReference>
<evidence type="ECO:0008006" key="3">
    <source>
        <dbReference type="Google" id="ProtNLM"/>
    </source>
</evidence>
<organism evidence="1 2">
    <name type="scientific">Cyclobacterium lianum</name>
    <dbReference type="NCBI Taxonomy" id="388280"/>
    <lineage>
        <taxon>Bacteria</taxon>
        <taxon>Pseudomonadati</taxon>
        <taxon>Bacteroidota</taxon>
        <taxon>Cytophagia</taxon>
        <taxon>Cytophagales</taxon>
        <taxon>Cyclobacteriaceae</taxon>
        <taxon>Cyclobacterium</taxon>
    </lineage>
</organism>
<protein>
    <recommendedName>
        <fullName evidence="3">Polymerase/histidinol phosphatase N-terminal domain-containing protein</fullName>
    </recommendedName>
</protein>
<dbReference type="PANTHER" id="PTHR42924:SF11">
    <property type="entry name" value="POLYMERASE_HISTIDINOL PHOSPHATASE N-TERMINAL DOMAIN-CONTAINING PROTEIN"/>
    <property type="match status" value="1"/>
</dbReference>
<name>A0A1M7PU10_9BACT</name>
<dbReference type="RefSeq" id="WP_073095704.1">
    <property type="nucleotide sequence ID" value="NZ_FRCY01000010.1"/>
</dbReference>
<gene>
    <name evidence="1" type="ORF">SAMN04488057_110155</name>
</gene>
<dbReference type="STRING" id="388280.SAMN04488057_110155"/>
<dbReference type="Gene3D" id="3.20.20.140">
    <property type="entry name" value="Metal-dependent hydrolases"/>
    <property type="match status" value="1"/>
</dbReference>
<sequence>MLQQFKTKIGAKAKAIAAALVVLIIISCSPNDPQGEAVQNWYKGNLHTHSYWSDGDEFPEIIMQWYKENGYHFVALSDHNIFQEGEKWVNIRKDSLYRNAFQEYLDAYGDDWVMHEKEGEELKVRLKTFDEYAPLFHEAGRFIMLPAEEISAGYDGKPLHLNATNLDRLIQPREGGSVVEVLQNNINAVLEQRRASGKPMMVHINHPNFRWAITLEDMVRLKGERFFEVYNGHPSVNNLGDSTRLGYEEMWDFINIAYLEKDQPLLFGLATDDSHSYHEQSKNLANAGRGWVMVRADTLSPASLIEAMEAGNFYASTGVTLEKLSYTANTLQVVAQAREGVDYTLEFIGCRKGEKETRVLETVQGRSGEYEVDDDMLFVRCKITSSEPQPNPVENMTNQLAWTQPVQPG</sequence>
<keyword evidence="2" id="KW-1185">Reference proteome</keyword>
<dbReference type="InterPro" id="IPR052018">
    <property type="entry name" value="PHP_domain"/>
</dbReference>
<evidence type="ECO:0000313" key="2">
    <source>
        <dbReference type="Proteomes" id="UP000184513"/>
    </source>
</evidence>
<dbReference type="PROSITE" id="PS51257">
    <property type="entry name" value="PROKAR_LIPOPROTEIN"/>
    <property type="match status" value="1"/>
</dbReference>
<dbReference type="InterPro" id="IPR016195">
    <property type="entry name" value="Pol/histidinol_Pase-like"/>
</dbReference>
<accession>A0A1M7PU10</accession>
<dbReference type="Proteomes" id="UP000184513">
    <property type="component" value="Unassembled WGS sequence"/>
</dbReference>
<dbReference type="SUPFAM" id="SSF89550">
    <property type="entry name" value="PHP domain-like"/>
    <property type="match status" value="1"/>
</dbReference>
<proteinExistence type="predicted"/>